<dbReference type="GeneID" id="6241234"/>
<evidence type="ECO:0000313" key="3">
    <source>
        <dbReference type="EMBL" id="VYS64984.1"/>
    </source>
</evidence>
<evidence type="ECO:0000313" key="5">
    <source>
        <dbReference type="Proteomes" id="UP000434276"/>
    </source>
</evidence>
<protein>
    <submittedName>
        <fullName evidence="3">Uncharacterized protein</fullName>
    </submittedName>
</protein>
<evidence type="ECO:0000313" key="2">
    <source>
        <dbReference type="EMBL" id="CAA0397588.1"/>
    </source>
</evidence>
<gene>
    <name evidence="1" type="ordered locus">At4g35519</name>
    <name evidence="3" type="ORF">AN1_LOCUS20393</name>
    <name evidence="2" type="ORF">C24_LOCUS20288</name>
</gene>
<dbReference type="OrthoDB" id="10271411at2759"/>
<name>A0A654FW95_ARATH</name>
<dbReference type="EMBL" id="CACSHJ010000095">
    <property type="protein sequence ID" value="CAA0397588.1"/>
    <property type="molecule type" value="Genomic_DNA"/>
</dbReference>
<dbReference type="KEGG" id="ath:AT4G35519"/>
<accession>A0A654FW95</accession>
<dbReference type="Proteomes" id="UP000426265">
    <property type="component" value="Unassembled WGS sequence"/>
</dbReference>
<dbReference type="EMBL" id="CACRSJ010000109">
    <property type="protein sequence ID" value="VYS64984.1"/>
    <property type="molecule type" value="Genomic_DNA"/>
</dbReference>
<evidence type="ECO:0000313" key="4">
    <source>
        <dbReference type="Proteomes" id="UP000426265"/>
    </source>
</evidence>
<dbReference type="AlphaFoldDB" id="A0A654FW95"/>
<evidence type="ECO:0000313" key="1">
    <source>
        <dbReference type="Araport" id="AT4G35519"/>
    </source>
</evidence>
<organism evidence="3 4">
    <name type="scientific">Arabidopsis thaliana</name>
    <name type="common">Mouse-ear cress</name>
    <dbReference type="NCBI Taxonomy" id="3702"/>
    <lineage>
        <taxon>Eukaryota</taxon>
        <taxon>Viridiplantae</taxon>
        <taxon>Streptophyta</taxon>
        <taxon>Embryophyta</taxon>
        <taxon>Tracheophyta</taxon>
        <taxon>Spermatophyta</taxon>
        <taxon>Magnoliopsida</taxon>
        <taxon>eudicotyledons</taxon>
        <taxon>Gunneridae</taxon>
        <taxon>Pentapetalae</taxon>
        <taxon>rosids</taxon>
        <taxon>malvids</taxon>
        <taxon>Brassicales</taxon>
        <taxon>Brassicaceae</taxon>
        <taxon>Camelineae</taxon>
        <taxon>Arabidopsis</taxon>
    </lineage>
</organism>
<proteinExistence type="predicted"/>
<sequence length="40" mass="4432">MKLRKRHRLSQHNLTLALNGKVQQLCGTGGKIAIWGLGFS</sequence>
<dbReference type="Proteomes" id="UP000434276">
    <property type="component" value="Unassembled WGS sequence"/>
</dbReference>
<dbReference type="Araport" id="AT4G35519"/>
<dbReference type="RefSeq" id="NP_001119121.1">
    <property type="nucleotide sequence ID" value="NM_001125649.1"/>
</dbReference>
<reference evidence="3 4" key="1">
    <citation type="submission" date="2019-11" db="EMBL/GenBank/DDBJ databases">
        <authorList>
            <person name="Jiao W.-B."/>
            <person name="Schneeberger K."/>
        </authorList>
    </citation>
    <scope>NUCLEOTIDE SEQUENCE [LARGE SCALE GENOMIC DNA]</scope>
    <source>
        <strain evidence="4">cv. An-1</strain>
        <strain evidence="5">cv. C24</strain>
    </source>
</reference>